<dbReference type="Proteomes" id="UP000501747">
    <property type="component" value="Chromosome"/>
</dbReference>
<proteinExistence type="predicted"/>
<keyword evidence="1" id="KW-0812">Transmembrane</keyword>
<keyword evidence="1" id="KW-1133">Transmembrane helix</keyword>
<dbReference type="KEGG" id="vhy:G7082_13240"/>
<name>A0A6G8AWG0_9ENTE</name>
<accession>A0A6G8AWG0</accession>
<sequence>MIKQKEVIMDDESKGLIFFFKKLNIVLLIISLIGSCVISFGISKNIKQQQQIGEIREGIVYDDLHKEYNFEEDEPKNNDSNTSYDGMSLFLTLIFSLFISIFNYNLVLILLKHFSNLAELKEIKKIEYLNK</sequence>
<dbReference type="RefSeq" id="WP_166035652.1">
    <property type="nucleotide sequence ID" value="NZ_CP049887.1"/>
</dbReference>
<dbReference type="AlphaFoldDB" id="A0A6G8AWG0"/>
<feature type="transmembrane region" description="Helical" evidence="1">
    <location>
        <begin position="89"/>
        <end position="111"/>
    </location>
</feature>
<organism evidence="2 3">
    <name type="scientific">Vagococcus hydrophili</name>
    <dbReference type="NCBI Taxonomy" id="2714947"/>
    <lineage>
        <taxon>Bacteria</taxon>
        <taxon>Bacillati</taxon>
        <taxon>Bacillota</taxon>
        <taxon>Bacilli</taxon>
        <taxon>Lactobacillales</taxon>
        <taxon>Enterococcaceae</taxon>
        <taxon>Vagococcus</taxon>
    </lineage>
</organism>
<protein>
    <submittedName>
        <fullName evidence="2">Uncharacterized protein</fullName>
    </submittedName>
</protein>
<keyword evidence="3" id="KW-1185">Reference proteome</keyword>
<evidence type="ECO:0000313" key="3">
    <source>
        <dbReference type="Proteomes" id="UP000501747"/>
    </source>
</evidence>
<evidence type="ECO:0000256" key="1">
    <source>
        <dbReference type="SAM" id="Phobius"/>
    </source>
</evidence>
<dbReference type="EMBL" id="CP049887">
    <property type="protein sequence ID" value="QIL49394.1"/>
    <property type="molecule type" value="Genomic_DNA"/>
</dbReference>
<reference evidence="2 3" key="1">
    <citation type="submission" date="2020-03" db="EMBL/GenBank/DDBJ databases">
        <title>Vagococcus sp. nov., isolated from beetles.</title>
        <authorList>
            <person name="Hyun D.-W."/>
            <person name="Bae J.-W."/>
        </authorList>
    </citation>
    <scope>NUCLEOTIDE SEQUENCE [LARGE SCALE GENOMIC DNA]</scope>
    <source>
        <strain evidence="2 3">HDW17B</strain>
    </source>
</reference>
<evidence type="ECO:0000313" key="2">
    <source>
        <dbReference type="EMBL" id="QIL49394.1"/>
    </source>
</evidence>
<gene>
    <name evidence="2" type="ORF">G7082_13240</name>
</gene>
<keyword evidence="1" id="KW-0472">Membrane</keyword>
<feature type="transmembrane region" description="Helical" evidence="1">
    <location>
        <begin position="23"/>
        <end position="42"/>
    </location>
</feature>